<reference evidence="1" key="2">
    <citation type="submission" date="2018-05" db="EMBL/GenBank/DDBJ databases">
        <title>OgluRS3 (Oryza glumaepatula Reference Sequence Version 3).</title>
        <authorList>
            <person name="Zhang J."/>
            <person name="Kudrna D."/>
            <person name="Lee S."/>
            <person name="Talag J."/>
            <person name="Welchert J."/>
            <person name="Wing R.A."/>
        </authorList>
    </citation>
    <scope>NUCLEOTIDE SEQUENCE [LARGE SCALE GENOMIC DNA]</scope>
</reference>
<dbReference type="Proteomes" id="UP000026961">
    <property type="component" value="Chromosome 6"/>
</dbReference>
<evidence type="ECO:0000313" key="1">
    <source>
        <dbReference type="EnsemblPlants" id="OGLUM06G28460.1"/>
    </source>
</evidence>
<dbReference type="AlphaFoldDB" id="A0A0E0AE81"/>
<dbReference type="HOGENOM" id="CLU_2744141_0_0_1"/>
<dbReference type="Gramene" id="OGLUM06G28460.1">
    <property type="protein sequence ID" value="OGLUM06G28460.1"/>
    <property type="gene ID" value="OGLUM06G28460"/>
</dbReference>
<sequence length="71" mass="7700">MVVVGRSLSTLSWMYIVSDMSHAGFKSINFGWGEAIYGGLAKGRSLASKNGKGEQSIVVPKLLYLRAKHTV</sequence>
<organism evidence="1">
    <name type="scientific">Oryza glumipatula</name>
    <dbReference type="NCBI Taxonomy" id="40148"/>
    <lineage>
        <taxon>Eukaryota</taxon>
        <taxon>Viridiplantae</taxon>
        <taxon>Streptophyta</taxon>
        <taxon>Embryophyta</taxon>
        <taxon>Tracheophyta</taxon>
        <taxon>Spermatophyta</taxon>
        <taxon>Magnoliopsida</taxon>
        <taxon>Liliopsida</taxon>
        <taxon>Poales</taxon>
        <taxon>Poaceae</taxon>
        <taxon>BOP clade</taxon>
        <taxon>Oryzoideae</taxon>
        <taxon>Oryzeae</taxon>
        <taxon>Oryzinae</taxon>
        <taxon>Oryza</taxon>
    </lineage>
</organism>
<accession>A0A0E0AE81</accession>
<name>A0A0E0AE81_9ORYZ</name>
<protein>
    <submittedName>
        <fullName evidence="1">Uncharacterized protein</fullName>
    </submittedName>
</protein>
<dbReference type="STRING" id="40148.A0A0E0AE81"/>
<reference evidence="1" key="1">
    <citation type="submission" date="2015-04" db="UniProtKB">
        <authorList>
            <consortium name="EnsemblPlants"/>
        </authorList>
    </citation>
    <scope>IDENTIFICATION</scope>
</reference>
<dbReference type="EnsemblPlants" id="OGLUM06G28460.1">
    <property type="protein sequence ID" value="OGLUM06G28460.1"/>
    <property type="gene ID" value="OGLUM06G28460"/>
</dbReference>
<evidence type="ECO:0000313" key="2">
    <source>
        <dbReference type="Proteomes" id="UP000026961"/>
    </source>
</evidence>
<proteinExistence type="predicted"/>
<keyword evidence="2" id="KW-1185">Reference proteome</keyword>